<evidence type="ECO:0000256" key="3">
    <source>
        <dbReference type="SAM" id="MobiDB-lite"/>
    </source>
</evidence>
<evidence type="ECO:0000259" key="4">
    <source>
        <dbReference type="PROSITE" id="PS51173"/>
    </source>
</evidence>
<reference evidence="5" key="1">
    <citation type="journal article" date="2014" name="Int. J. Syst. Evol. Microbiol.">
        <title>Complete genome sequence of Corynebacterium casei LMG S-19264T (=DSM 44701T), isolated from a smear-ripened cheese.</title>
        <authorList>
            <consortium name="US DOE Joint Genome Institute (JGI-PGF)"/>
            <person name="Walter F."/>
            <person name="Albersmeier A."/>
            <person name="Kalinowski J."/>
            <person name="Ruckert C."/>
        </authorList>
    </citation>
    <scope>NUCLEOTIDE SEQUENCE</scope>
    <source>
        <strain evidence="5">JCM 4386</strain>
    </source>
</reference>
<dbReference type="PROSITE" id="PS51173">
    <property type="entry name" value="CBM2"/>
    <property type="match status" value="1"/>
</dbReference>
<keyword evidence="1" id="KW-0732">Signal</keyword>
<dbReference type="Proteomes" id="UP000606194">
    <property type="component" value="Unassembled WGS sequence"/>
</dbReference>
<feature type="domain" description="CBM2" evidence="4">
    <location>
        <begin position="29"/>
        <end position="137"/>
    </location>
</feature>
<protein>
    <recommendedName>
        <fullName evidence="4">CBM2 domain-containing protein</fullName>
    </recommendedName>
</protein>
<dbReference type="GO" id="GO:0004553">
    <property type="term" value="F:hydrolase activity, hydrolyzing O-glycosyl compounds"/>
    <property type="evidence" value="ECO:0007669"/>
    <property type="project" value="InterPro"/>
</dbReference>
<dbReference type="InterPro" id="IPR012291">
    <property type="entry name" value="CBM2_carb-bd_dom_sf"/>
</dbReference>
<accession>A0A918G5G0</accession>
<sequence length="137" mass="13318">MRHPPRFALSAVDGTVALAAGALLPVVTAQGAVPARPVEYFATGRRGAGFRGAVRITDHAAAVSGRSLVFDVAGGRMAAQGRSAGRARSGTTVTAVNESRSGSPGSGASVGAGFVASGPGANAAPTTPARTVSSTSS</sequence>
<dbReference type="GO" id="GO:0000272">
    <property type="term" value="P:polysaccharide catabolic process"/>
    <property type="evidence" value="ECO:0007669"/>
    <property type="project" value="UniProtKB-KW"/>
</dbReference>
<evidence type="ECO:0000313" key="6">
    <source>
        <dbReference type="Proteomes" id="UP000606194"/>
    </source>
</evidence>
<keyword evidence="2" id="KW-0624">Polysaccharide degradation</keyword>
<evidence type="ECO:0000256" key="1">
    <source>
        <dbReference type="ARBA" id="ARBA00022729"/>
    </source>
</evidence>
<keyword evidence="2" id="KW-0119">Carbohydrate metabolism</keyword>
<comment type="caution">
    <text evidence="5">The sequence shown here is derived from an EMBL/GenBank/DDBJ whole genome shotgun (WGS) entry which is preliminary data.</text>
</comment>
<feature type="compositionally biased region" description="Low complexity" evidence="3">
    <location>
        <begin position="111"/>
        <end position="131"/>
    </location>
</feature>
<dbReference type="InterPro" id="IPR001919">
    <property type="entry name" value="CBD2"/>
</dbReference>
<feature type="region of interest" description="Disordered" evidence="3">
    <location>
        <begin position="78"/>
        <end position="137"/>
    </location>
</feature>
<dbReference type="InterPro" id="IPR008965">
    <property type="entry name" value="CBM2/CBM3_carb-bd_dom_sf"/>
</dbReference>
<organism evidence="5 6">
    <name type="scientific">Streptomyces humidus</name>
    <dbReference type="NCBI Taxonomy" id="52259"/>
    <lineage>
        <taxon>Bacteria</taxon>
        <taxon>Bacillati</taxon>
        <taxon>Actinomycetota</taxon>
        <taxon>Actinomycetes</taxon>
        <taxon>Kitasatosporales</taxon>
        <taxon>Streptomycetaceae</taxon>
        <taxon>Streptomyces</taxon>
    </lineage>
</organism>
<dbReference type="AlphaFoldDB" id="A0A918G5G0"/>
<dbReference type="RefSeq" id="WP_190153067.1">
    <property type="nucleotide sequence ID" value="NZ_BMTL01000035.1"/>
</dbReference>
<reference evidence="5" key="2">
    <citation type="submission" date="2020-09" db="EMBL/GenBank/DDBJ databases">
        <authorList>
            <person name="Sun Q."/>
            <person name="Ohkuma M."/>
        </authorList>
    </citation>
    <scope>NUCLEOTIDE SEQUENCE</scope>
    <source>
        <strain evidence="5">JCM 4386</strain>
    </source>
</reference>
<name>A0A918G5G0_9ACTN</name>
<dbReference type="GO" id="GO:0030247">
    <property type="term" value="F:polysaccharide binding"/>
    <property type="evidence" value="ECO:0007669"/>
    <property type="project" value="UniProtKB-UniRule"/>
</dbReference>
<keyword evidence="6" id="KW-1185">Reference proteome</keyword>
<dbReference type="SUPFAM" id="SSF49384">
    <property type="entry name" value="Carbohydrate-binding domain"/>
    <property type="match status" value="1"/>
</dbReference>
<evidence type="ECO:0000256" key="2">
    <source>
        <dbReference type="ARBA" id="ARBA00023326"/>
    </source>
</evidence>
<gene>
    <name evidence="5" type="ORF">GCM10010269_66610</name>
</gene>
<feature type="compositionally biased region" description="Low complexity" evidence="3">
    <location>
        <begin position="78"/>
        <end position="90"/>
    </location>
</feature>
<dbReference type="Pfam" id="PF00553">
    <property type="entry name" value="CBM_2"/>
    <property type="match status" value="1"/>
</dbReference>
<dbReference type="EMBL" id="BMTL01000035">
    <property type="protein sequence ID" value="GGS18217.1"/>
    <property type="molecule type" value="Genomic_DNA"/>
</dbReference>
<evidence type="ECO:0000313" key="5">
    <source>
        <dbReference type="EMBL" id="GGS18217.1"/>
    </source>
</evidence>
<dbReference type="Gene3D" id="2.60.40.290">
    <property type="match status" value="1"/>
</dbReference>
<proteinExistence type="predicted"/>
<feature type="compositionally biased region" description="Polar residues" evidence="3">
    <location>
        <begin position="91"/>
        <end position="100"/>
    </location>
</feature>